<gene>
    <name evidence="1" type="ORF">B0F90DRAFT_1790311</name>
</gene>
<dbReference type="AlphaFoldDB" id="A0AAD4LTU5"/>
<name>A0AAD4LTU5_9AGAM</name>
<proteinExistence type="predicted"/>
<organism evidence="1 2">
    <name type="scientific">Multifurca ochricompacta</name>
    <dbReference type="NCBI Taxonomy" id="376703"/>
    <lineage>
        <taxon>Eukaryota</taxon>
        <taxon>Fungi</taxon>
        <taxon>Dikarya</taxon>
        <taxon>Basidiomycota</taxon>
        <taxon>Agaricomycotina</taxon>
        <taxon>Agaricomycetes</taxon>
        <taxon>Russulales</taxon>
        <taxon>Russulaceae</taxon>
        <taxon>Multifurca</taxon>
    </lineage>
</organism>
<evidence type="ECO:0000313" key="2">
    <source>
        <dbReference type="Proteomes" id="UP001203297"/>
    </source>
</evidence>
<accession>A0AAD4LTU5</accession>
<reference evidence="1" key="1">
    <citation type="journal article" date="2022" name="New Phytol.">
        <title>Evolutionary transition to the ectomycorrhizal habit in the genomes of a hyperdiverse lineage of mushroom-forming fungi.</title>
        <authorList>
            <person name="Looney B."/>
            <person name="Miyauchi S."/>
            <person name="Morin E."/>
            <person name="Drula E."/>
            <person name="Courty P.E."/>
            <person name="Kohler A."/>
            <person name="Kuo A."/>
            <person name="LaButti K."/>
            <person name="Pangilinan J."/>
            <person name="Lipzen A."/>
            <person name="Riley R."/>
            <person name="Andreopoulos W."/>
            <person name="He G."/>
            <person name="Johnson J."/>
            <person name="Nolan M."/>
            <person name="Tritt A."/>
            <person name="Barry K.W."/>
            <person name="Grigoriev I.V."/>
            <person name="Nagy L.G."/>
            <person name="Hibbett D."/>
            <person name="Henrissat B."/>
            <person name="Matheny P.B."/>
            <person name="Labbe J."/>
            <person name="Martin F.M."/>
        </authorList>
    </citation>
    <scope>NUCLEOTIDE SEQUENCE</scope>
    <source>
        <strain evidence="1">BPL690</strain>
    </source>
</reference>
<dbReference type="Proteomes" id="UP001203297">
    <property type="component" value="Unassembled WGS sequence"/>
</dbReference>
<comment type="caution">
    <text evidence="1">The sequence shown here is derived from an EMBL/GenBank/DDBJ whole genome shotgun (WGS) entry which is preliminary data.</text>
</comment>
<evidence type="ECO:0000313" key="1">
    <source>
        <dbReference type="EMBL" id="KAI0289906.1"/>
    </source>
</evidence>
<sequence length="64" mass="7270">MTVFNTKNLVEALLQNGFLIPTRPSRGLMDPALVSTRRHRSLRSPHLANLTTYFSPWFFNGALP</sequence>
<protein>
    <submittedName>
        <fullName evidence="1">Uncharacterized protein</fullName>
    </submittedName>
</protein>
<keyword evidence="2" id="KW-1185">Reference proteome</keyword>
<dbReference type="EMBL" id="WTXG01000268">
    <property type="protein sequence ID" value="KAI0289906.1"/>
    <property type="molecule type" value="Genomic_DNA"/>
</dbReference>